<comment type="caution">
    <text evidence="3">The sequence shown here is derived from an EMBL/GenBank/DDBJ whole genome shotgun (WGS) entry which is preliminary data.</text>
</comment>
<dbReference type="GO" id="GO:0015074">
    <property type="term" value="P:DNA integration"/>
    <property type="evidence" value="ECO:0007669"/>
    <property type="project" value="InterPro"/>
</dbReference>
<dbReference type="Pfam" id="PF00589">
    <property type="entry name" value="Phage_integrase"/>
    <property type="match status" value="1"/>
</dbReference>
<dbReference type="Gene3D" id="1.10.443.10">
    <property type="entry name" value="Intergrase catalytic core"/>
    <property type="match status" value="1"/>
</dbReference>
<proteinExistence type="predicted"/>
<accession>A0AAV8ZUL1</accession>
<dbReference type="GO" id="GO:0006310">
    <property type="term" value="P:DNA recombination"/>
    <property type="evidence" value="ECO:0007669"/>
    <property type="project" value="UniProtKB-KW"/>
</dbReference>
<dbReference type="InterPro" id="IPR013762">
    <property type="entry name" value="Integrase-like_cat_sf"/>
</dbReference>
<gene>
    <name evidence="3" type="ORF">NQ314_001796</name>
</gene>
<dbReference type="EMBL" id="JANEYF010000543">
    <property type="protein sequence ID" value="KAJ8969397.1"/>
    <property type="molecule type" value="Genomic_DNA"/>
</dbReference>
<dbReference type="GO" id="GO:0003677">
    <property type="term" value="F:DNA binding"/>
    <property type="evidence" value="ECO:0007669"/>
    <property type="project" value="InterPro"/>
</dbReference>
<dbReference type="InterPro" id="IPR011010">
    <property type="entry name" value="DNA_brk_join_enz"/>
</dbReference>
<name>A0AAV8ZUL1_9CUCU</name>
<dbReference type="SUPFAM" id="SSF56349">
    <property type="entry name" value="DNA breaking-rejoining enzymes"/>
    <property type="match status" value="1"/>
</dbReference>
<dbReference type="PANTHER" id="PTHR35617">
    <property type="entry name" value="PHAGE_INTEGRASE DOMAIN-CONTAINING PROTEIN"/>
    <property type="match status" value="1"/>
</dbReference>
<dbReference type="Proteomes" id="UP001162156">
    <property type="component" value="Unassembled WGS sequence"/>
</dbReference>
<protein>
    <recommendedName>
        <fullName evidence="2">Tyr recombinase domain-containing protein</fullName>
    </recommendedName>
</protein>
<evidence type="ECO:0000259" key="2">
    <source>
        <dbReference type="Pfam" id="PF00589"/>
    </source>
</evidence>
<dbReference type="AlphaFoldDB" id="A0AAV8ZUL1"/>
<evidence type="ECO:0000313" key="3">
    <source>
        <dbReference type="EMBL" id="KAJ8969397.1"/>
    </source>
</evidence>
<evidence type="ECO:0000256" key="1">
    <source>
        <dbReference type="ARBA" id="ARBA00023172"/>
    </source>
</evidence>
<dbReference type="InterPro" id="IPR002104">
    <property type="entry name" value="Integrase_catalytic"/>
</dbReference>
<keyword evidence="4" id="KW-1185">Reference proteome</keyword>
<keyword evidence="1" id="KW-0233">DNA recombination</keyword>
<feature type="domain" description="Tyr recombinase" evidence="2">
    <location>
        <begin position="9"/>
        <end position="73"/>
    </location>
</feature>
<dbReference type="PANTHER" id="PTHR35617:SF3">
    <property type="entry name" value="CORE-BINDING (CB) DOMAIN-CONTAINING PROTEIN"/>
    <property type="match status" value="1"/>
</dbReference>
<organism evidence="3 4">
    <name type="scientific">Rhamnusium bicolor</name>
    <dbReference type="NCBI Taxonomy" id="1586634"/>
    <lineage>
        <taxon>Eukaryota</taxon>
        <taxon>Metazoa</taxon>
        <taxon>Ecdysozoa</taxon>
        <taxon>Arthropoda</taxon>
        <taxon>Hexapoda</taxon>
        <taxon>Insecta</taxon>
        <taxon>Pterygota</taxon>
        <taxon>Neoptera</taxon>
        <taxon>Endopterygota</taxon>
        <taxon>Coleoptera</taxon>
        <taxon>Polyphaga</taxon>
        <taxon>Cucujiformia</taxon>
        <taxon>Chrysomeloidea</taxon>
        <taxon>Cerambycidae</taxon>
        <taxon>Lepturinae</taxon>
        <taxon>Rhagiini</taxon>
        <taxon>Rhamnusium</taxon>
    </lineage>
</organism>
<reference evidence="3" key="1">
    <citation type="journal article" date="2023" name="Insect Mol. Biol.">
        <title>Genome sequencing provides insights into the evolution of gene families encoding plant cell wall-degrading enzymes in longhorned beetles.</title>
        <authorList>
            <person name="Shin N.R."/>
            <person name="Okamura Y."/>
            <person name="Kirsch R."/>
            <person name="Pauchet Y."/>
        </authorList>
    </citation>
    <scope>NUCLEOTIDE SEQUENCE</scope>
    <source>
        <strain evidence="3">RBIC_L_NR</strain>
    </source>
</reference>
<evidence type="ECO:0000313" key="4">
    <source>
        <dbReference type="Proteomes" id="UP001162156"/>
    </source>
</evidence>
<sequence>MIKPYRTAHKQTISRWTKEMLTIAGIDTAKFRPHSTRHSSSSAAQRQGISLETICRTAGWSERTSTFAKYYNKPLTSQKTEYAKAILSLRNEIKDQIRE</sequence>